<sequence length="125" mass="14431">MNITTKNVILHRPLRGIINRVALVAAYNKAAPPNENIIQLSQHKPKSFAFYPAIAYHVIALYLFLMSLSPNFSLEVRSKLFCFLLRLDSRYRLLICAPCCKLIAHSYFSRILHRMQRINGHLFCA</sequence>
<evidence type="ECO:0000313" key="2">
    <source>
        <dbReference type="Proteomes" id="UP000286415"/>
    </source>
</evidence>
<comment type="caution">
    <text evidence="1">The sequence shown here is derived from an EMBL/GenBank/DDBJ whole genome shotgun (WGS) entry which is preliminary data.</text>
</comment>
<organism evidence="1 2">
    <name type="scientific">Clonorchis sinensis</name>
    <name type="common">Chinese liver fluke</name>
    <dbReference type="NCBI Taxonomy" id="79923"/>
    <lineage>
        <taxon>Eukaryota</taxon>
        <taxon>Metazoa</taxon>
        <taxon>Spiralia</taxon>
        <taxon>Lophotrochozoa</taxon>
        <taxon>Platyhelminthes</taxon>
        <taxon>Trematoda</taxon>
        <taxon>Digenea</taxon>
        <taxon>Opisthorchiida</taxon>
        <taxon>Opisthorchiata</taxon>
        <taxon>Opisthorchiidae</taxon>
        <taxon>Clonorchis</taxon>
    </lineage>
</organism>
<dbReference type="Proteomes" id="UP000286415">
    <property type="component" value="Unassembled WGS sequence"/>
</dbReference>
<dbReference type="InParanoid" id="A0A419QDX5"/>
<keyword evidence="2" id="KW-1185">Reference proteome</keyword>
<name>A0A419QDX5_CLOSI</name>
<reference evidence="1 2" key="1">
    <citation type="journal article" date="2018" name="Biotechnol. Adv.">
        <title>Improved genomic resources and new bioinformatic workflow for the carcinogenic parasite Clonorchis sinensis: Biotechnological implications.</title>
        <authorList>
            <person name="Wang D."/>
            <person name="Korhonen P.K."/>
            <person name="Gasser R.B."/>
            <person name="Young N.D."/>
        </authorList>
    </citation>
    <scope>NUCLEOTIDE SEQUENCE [LARGE SCALE GENOMIC DNA]</scope>
    <source>
        <strain evidence="1">Cs-k2</strain>
    </source>
</reference>
<gene>
    <name evidence="1" type="ORF">CSKR_111604</name>
</gene>
<proteinExistence type="predicted"/>
<protein>
    <submittedName>
        <fullName evidence="1">Uncharacterized protein</fullName>
    </submittedName>
</protein>
<dbReference type="AlphaFoldDB" id="A0A419QDX5"/>
<evidence type="ECO:0000313" key="1">
    <source>
        <dbReference type="EMBL" id="KAG5448089.1"/>
    </source>
</evidence>
<reference evidence="1 2" key="2">
    <citation type="journal article" date="2021" name="Genomics">
        <title>High-quality reference genome for Clonorchis sinensis.</title>
        <authorList>
            <person name="Young N.D."/>
            <person name="Stroehlein A.J."/>
            <person name="Kinkar L."/>
            <person name="Wang T."/>
            <person name="Sohn W.M."/>
            <person name="Chang B.C.H."/>
            <person name="Kaur P."/>
            <person name="Weisz D."/>
            <person name="Dudchenko O."/>
            <person name="Aiden E.L."/>
            <person name="Korhonen P.K."/>
            <person name="Gasser R.B."/>
        </authorList>
    </citation>
    <scope>NUCLEOTIDE SEQUENCE [LARGE SCALE GENOMIC DNA]</scope>
    <source>
        <strain evidence="1">Cs-k2</strain>
    </source>
</reference>
<accession>A0A419QDX5</accession>
<dbReference type="EMBL" id="NIRI02000042">
    <property type="protein sequence ID" value="KAG5448089.1"/>
    <property type="molecule type" value="Genomic_DNA"/>
</dbReference>